<gene>
    <name evidence="2" type="ORF">EVOR1521_LOCUS32033</name>
</gene>
<reference evidence="2" key="1">
    <citation type="submission" date="2023-08" db="EMBL/GenBank/DDBJ databases">
        <authorList>
            <person name="Chen Y."/>
            <person name="Shah S."/>
            <person name="Dougan E. K."/>
            <person name="Thang M."/>
            <person name="Chan C."/>
        </authorList>
    </citation>
    <scope>NUCLEOTIDE SEQUENCE</scope>
</reference>
<evidence type="ECO:0000256" key="1">
    <source>
        <dbReference type="SAM" id="SignalP"/>
    </source>
</evidence>
<keyword evidence="3" id="KW-1185">Reference proteome</keyword>
<accession>A0AA36JTC7</accession>
<dbReference type="EMBL" id="CAUJNA010003877">
    <property type="protein sequence ID" value="CAJ1411477.1"/>
    <property type="molecule type" value="Genomic_DNA"/>
</dbReference>
<protein>
    <submittedName>
        <fullName evidence="2">Uncharacterized protein</fullName>
    </submittedName>
</protein>
<evidence type="ECO:0000313" key="3">
    <source>
        <dbReference type="Proteomes" id="UP001178507"/>
    </source>
</evidence>
<comment type="caution">
    <text evidence="2">The sequence shown here is derived from an EMBL/GenBank/DDBJ whole genome shotgun (WGS) entry which is preliminary data.</text>
</comment>
<dbReference type="AlphaFoldDB" id="A0AA36JTC7"/>
<dbReference type="Proteomes" id="UP001178507">
    <property type="component" value="Unassembled WGS sequence"/>
</dbReference>
<proteinExistence type="predicted"/>
<organism evidence="2 3">
    <name type="scientific">Effrenium voratum</name>
    <dbReference type="NCBI Taxonomy" id="2562239"/>
    <lineage>
        <taxon>Eukaryota</taxon>
        <taxon>Sar</taxon>
        <taxon>Alveolata</taxon>
        <taxon>Dinophyceae</taxon>
        <taxon>Suessiales</taxon>
        <taxon>Symbiodiniaceae</taxon>
        <taxon>Effrenium</taxon>
    </lineage>
</organism>
<sequence>MTVHVTFAMASLLLAWLAKGCEKELERELGRDQLVDLLRTFMVFQDRCGSLTDASLMGLHAAMQFLGEKRDMTPPKVVRRSTSRVEFVDFKAG</sequence>
<feature type="signal peptide" evidence="1">
    <location>
        <begin position="1"/>
        <end position="23"/>
    </location>
</feature>
<keyword evidence="1" id="KW-0732">Signal</keyword>
<feature type="chain" id="PRO_5041368227" evidence="1">
    <location>
        <begin position="24"/>
        <end position="93"/>
    </location>
</feature>
<name>A0AA36JTC7_9DINO</name>
<evidence type="ECO:0000313" key="2">
    <source>
        <dbReference type="EMBL" id="CAJ1411477.1"/>
    </source>
</evidence>